<comment type="caution">
    <text evidence="1">The sequence shown here is derived from an EMBL/GenBank/DDBJ whole genome shotgun (WGS) entry which is preliminary data.</text>
</comment>
<evidence type="ECO:0000313" key="1">
    <source>
        <dbReference type="EMBL" id="MCL6219918.1"/>
    </source>
</evidence>
<dbReference type="RefSeq" id="WP_249602629.1">
    <property type="nucleotide sequence ID" value="NZ_JAKHSK010000029.1"/>
</dbReference>
<organism evidence="1 2">
    <name type="scientific">Zunongwangia pacifica</name>
    <dbReference type="NCBI Taxonomy" id="2911062"/>
    <lineage>
        <taxon>Bacteria</taxon>
        <taxon>Pseudomonadati</taxon>
        <taxon>Bacteroidota</taxon>
        <taxon>Flavobacteriia</taxon>
        <taxon>Flavobacteriales</taxon>
        <taxon>Flavobacteriaceae</taxon>
        <taxon>Zunongwangia</taxon>
    </lineage>
</organism>
<accession>A0A9X2CQJ7</accession>
<dbReference type="AlphaFoldDB" id="A0A9X2CQJ7"/>
<dbReference type="EMBL" id="JAKHSK010000029">
    <property type="protein sequence ID" value="MCL6219918.1"/>
    <property type="molecule type" value="Genomic_DNA"/>
</dbReference>
<evidence type="ECO:0000313" key="2">
    <source>
        <dbReference type="Proteomes" id="UP001139521"/>
    </source>
</evidence>
<sequence>MVEVFTTNIPNNEKGLHMIKKLKVLFPHSKIHFDIDVEITNYPCTHSILRFEDRYISSEIIQRLVEGEGFKCDVLLDKVCNS</sequence>
<keyword evidence="2" id="KW-1185">Reference proteome</keyword>
<name>A0A9X2CQJ7_9FLAO</name>
<reference evidence="1" key="1">
    <citation type="submission" date="2022-01" db="EMBL/GenBank/DDBJ databases">
        <title>Genome sequencing of Zunongwangia sp. M21534 genome.</title>
        <authorList>
            <person name="Chen Y."/>
            <person name="Dong C."/>
            <person name="Shao Z."/>
        </authorList>
    </citation>
    <scope>NUCLEOTIDE SEQUENCE</scope>
    <source>
        <strain evidence="1">MCCC M21534</strain>
    </source>
</reference>
<proteinExistence type="predicted"/>
<protein>
    <submittedName>
        <fullName evidence="1">Uncharacterized protein</fullName>
    </submittedName>
</protein>
<dbReference type="Proteomes" id="UP001139521">
    <property type="component" value="Unassembled WGS sequence"/>
</dbReference>
<gene>
    <name evidence="1" type="ORF">L1967_16620</name>
</gene>